<dbReference type="Gene3D" id="2.40.128.110">
    <property type="entry name" value="Lipid/polyisoprenoid-binding, YceI-like"/>
    <property type="match status" value="1"/>
</dbReference>
<sequence length="205" mass="21625">MKSYIVAGAVAALLGIAAPLHAQAQIASQDPKAVKAGTYKVEPFHTQIAFSISHFGFTDFSGFFSGASGTLQIDPAKPDSAKLDVTIPETSILTTVSVLDDQLKGDQWFDTAKFANATFTSTKVTSTGKGTATIVGDFTLHGVTKPITLKARLVGSGVDPLDKTFTVGFEATGTIKRSDFGVKQYLPLLGDEVHLAIAGNFKLQQ</sequence>
<keyword evidence="1" id="KW-0732">Signal</keyword>
<reference evidence="4" key="1">
    <citation type="journal article" date="2019" name="Int. J. Syst. Evol. Microbiol.">
        <title>The Global Catalogue of Microorganisms (GCM) 10K type strain sequencing project: providing services to taxonomists for standard genome sequencing and annotation.</title>
        <authorList>
            <consortium name="The Broad Institute Genomics Platform"/>
            <consortium name="The Broad Institute Genome Sequencing Center for Infectious Disease"/>
            <person name="Wu L."/>
            <person name="Ma J."/>
        </authorList>
    </citation>
    <scope>NUCLEOTIDE SEQUENCE [LARGE SCALE GENOMIC DNA]</scope>
    <source>
        <strain evidence="4">NBRC 101365</strain>
    </source>
</reference>
<name>A0ABQ6CP04_9HYPH</name>
<feature type="chain" id="PRO_5046225719" evidence="1">
    <location>
        <begin position="23"/>
        <end position="205"/>
    </location>
</feature>
<dbReference type="RefSeq" id="WP_284313031.1">
    <property type="nucleotide sequence ID" value="NZ_BSPC01000026.1"/>
</dbReference>
<evidence type="ECO:0000313" key="4">
    <source>
        <dbReference type="Proteomes" id="UP001156882"/>
    </source>
</evidence>
<keyword evidence="4" id="KW-1185">Reference proteome</keyword>
<accession>A0ABQ6CP04</accession>
<feature type="signal peptide" evidence="1">
    <location>
        <begin position="1"/>
        <end position="22"/>
    </location>
</feature>
<proteinExistence type="predicted"/>
<dbReference type="InterPro" id="IPR007372">
    <property type="entry name" value="Lipid/polyisoprenoid-bd_YceI"/>
</dbReference>
<dbReference type="InterPro" id="IPR036761">
    <property type="entry name" value="TTHA0802/YceI-like_sf"/>
</dbReference>
<dbReference type="SUPFAM" id="SSF101874">
    <property type="entry name" value="YceI-like"/>
    <property type="match status" value="1"/>
</dbReference>
<protein>
    <submittedName>
        <fullName evidence="3">Polyisoprenoid-binding protein</fullName>
    </submittedName>
</protein>
<gene>
    <name evidence="3" type="ORF">GCM10007874_29790</name>
</gene>
<organism evidence="3 4">
    <name type="scientific">Labrys miyagiensis</name>
    <dbReference type="NCBI Taxonomy" id="346912"/>
    <lineage>
        <taxon>Bacteria</taxon>
        <taxon>Pseudomonadati</taxon>
        <taxon>Pseudomonadota</taxon>
        <taxon>Alphaproteobacteria</taxon>
        <taxon>Hyphomicrobiales</taxon>
        <taxon>Xanthobacteraceae</taxon>
        <taxon>Labrys</taxon>
    </lineage>
</organism>
<dbReference type="SMART" id="SM00867">
    <property type="entry name" value="YceI"/>
    <property type="match status" value="1"/>
</dbReference>
<feature type="domain" description="Lipid/polyisoprenoid-binding YceI-like" evidence="2">
    <location>
        <begin position="38"/>
        <end position="202"/>
    </location>
</feature>
<comment type="caution">
    <text evidence="3">The sequence shown here is derived from an EMBL/GenBank/DDBJ whole genome shotgun (WGS) entry which is preliminary data.</text>
</comment>
<evidence type="ECO:0000259" key="2">
    <source>
        <dbReference type="SMART" id="SM00867"/>
    </source>
</evidence>
<evidence type="ECO:0000313" key="3">
    <source>
        <dbReference type="EMBL" id="GLS19962.1"/>
    </source>
</evidence>
<dbReference type="PANTHER" id="PTHR34406">
    <property type="entry name" value="PROTEIN YCEI"/>
    <property type="match status" value="1"/>
</dbReference>
<dbReference type="EMBL" id="BSPC01000026">
    <property type="protein sequence ID" value="GLS19962.1"/>
    <property type="molecule type" value="Genomic_DNA"/>
</dbReference>
<dbReference type="Pfam" id="PF04264">
    <property type="entry name" value="YceI"/>
    <property type="match status" value="1"/>
</dbReference>
<dbReference type="Proteomes" id="UP001156882">
    <property type="component" value="Unassembled WGS sequence"/>
</dbReference>
<dbReference type="PANTHER" id="PTHR34406:SF1">
    <property type="entry name" value="PROTEIN YCEI"/>
    <property type="match status" value="1"/>
</dbReference>
<evidence type="ECO:0000256" key="1">
    <source>
        <dbReference type="SAM" id="SignalP"/>
    </source>
</evidence>